<reference evidence="2" key="2">
    <citation type="submission" date="2020-10" db="UniProtKB">
        <authorList>
            <consortium name="WormBaseParasite"/>
        </authorList>
    </citation>
    <scope>IDENTIFICATION</scope>
</reference>
<reference evidence="1" key="1">
    <citation type="journal article" date="2013" name="Genetics">
        <title>The draft genome and transcriptome of Panagrellus redivivus are shaped by the harsh demands of a free-living lifestyle.</title>
        <authorList>
            <person name="Srinivasan J."/>
            <person name="Dillman A.R."/>
            <person name="Macchietto M.G."/>
            <person name="Heikkinen L."/>
            <person name="Lakso M."/>
            <person name="Fracchia K.M."/>
            <person name="Antoshechkin I."/>
            <person name="Mortazavi A."/>
            <person name="Wong G."/>
            <person name="Sternberg P.W."/>
        </authorList>
    </citation>
    <scope>NUCLEOTIDE SEQUENCE [LARGE SCALE GENOMIC DNA]</scope>
    <source>
        <strain evidence="1">MT8872</strain>
    </source>
</reference>
<dbReference type="AlphaFoldDB" id="A0A7E4VA93"/>
<evidence type="ECO:0000313" key="1">
    <source>
        <dbReference type="Proteomes" id="UP000492821"/>
    </source>
</evidence>
<sequence length="235" mass="27335">MSTLVPFNLLSLSLPMLRNFIDIMPLKDLYTLRKNSDKITSLSHFRGDIVQILSIITDNVEPWDDKLVRYSDYMNQAVVKPYSIIYVYMGSDICPEALLAKMEEQVYHFVFLADEYDWKQVITFLHAGVTNLNTSGIMHLPEEDMETFLKRLSNYKVKDILFSDRNCVKIWFDTACKTWNSLIGTFFKTVEVGDHYPGKLMAITQDDAKIELYMNYKIDVDLSDDEFIDDNVDES</sequence>
<dbReference type="WBParaSite" id="Pan_g18379.t1">
    <property type="protein sequence ID" value="Pan_g18379.t1"/>
    <property type="gene ID" value="Pan_g18379"/>
</dbReference>
<proteinExistence type="predicted"/>
<name>A0A7E4VA93_PANRE</name>
<dbReference type="Proteomes" id="UP000492821">
    <property type="component" value="Unassembled WGS sequence"/>
</dbReference>
<organism evidence="1 2">
    <name type="scientific">Panagrellus redivivus</name>
    <name type="common">Microworm</name>
    <dbReference type="NCBI Taxonomy" id="6233"/>
    <lineage>
        <taxon>Eukaryota</taxon>
        <taxon>Metazoa</taxon>
        <taxon>Ecdysozoa</taxon>
        <taxon>Nematoda</taxon>
        <taxon>Chromadorea</taxon>
        <taxon>Rhabditida</taxon>
        <taxon>Tylenchina</taxon>
        <taxon>Panagrolaimomorpha</taxon>
        <taxon>Panagrolaimoidea</taxon>
        <taxon>Panagrolaimidae</taxon>
        <taxon>Panagrellus</taxon>
    </lineage>
</organism>
<accession>A0A7E4VA93</accession>
<evidence type="ECO:0000313" key="2">
    <source>
        <dbReference type="WBParaSite" id="Pan_g18379.t1"/>
    </source>
</evidence>
<keyword evidence="1" id="KW-1185">Reference proteome</keyword>
<protein>
    <submittedName>
        <fullName evidence="2">F-box domain-containing protein</fullName>
    </submittedName>
</protein>